<accession>A0A1V8PRR8</accession>
<dbReference type="AlphaFoldDB" id="A0A1V8PRR8"/>
<dbReference type="Proteomes" id="UP000192666">
    <property type="component" value="Unassembled WGS sequence"/>
</dbReference>
<keyword evidence="1" id="KW-0812">Transmembrane</keyword>
<evidence type="ECO:0000313" key="2">
    <source>
        <dbReference type="EMBL" id="OQM51213.1"/>
    </source>
</evidence>
<protein>
    <submittedName>
        <fullName evidence="2">Lincomycin resistance protein LmrB</fullName>
    </submittedName>
</protein>
<name>A0A1V8PRR8_9BIFI</name>
<proteinExistence type="predicted"/>
<comment type="caution">
    <text evidence="2">The sequence shown here is derived from an EMBL/GenBank/DDBJ whole genome shotgun (WGS) entry which is preliminary data.</text>
</comment>
<gene>
    <name evidence="2" type="ORF">B5782_1164</name>
</gene>
<feature type="transmembrane region" description="Helical" evidence="1">
    <location>
        <begin position="112"/>
        <end position="129"/>
    </location>
</feature>
<evidence type="ECO:0000313" key="3">
    <source>
        <dbReference type="Proteomes" id="UP000192666"/>
    </source>
</evidence>
<organism evidence="2 3">
    <name type="scientific">Bifidobacterium catenulatum</name>
    <dbReference type="NCBI Taxonomy" id="1686"/>
    <lineage>
        <taxon>Bacteria</taxon>
        <taxon>Bacillati</taxon>
        <taxon>Actinomycetota</taxon>
        <taxon>Actinomycetes</taxon>
        <taxon>Bifidobacteriales</taxon>
        <taxon>Bifidobacteriaceae</taxon>
        <taxon>Bifidobacterium</taxon>
    </lineage>
</organism>
<keyword evidence="1" id="KW-0472">Membrane</keyword>
<sequence length="162" mass="18074">MSWREHGGKPSHLLDMSHRTTFRSAETPCRTTRIPSSPVSVAMGSITRAGRKEHHGRIIHHIRAHEHAPPEFGIDAATVQWLTTGYMLLLVAIGLASLIMAVSFFSEWNGDWLVWALLVVCVAALAVFARMQLKISHPLTGIFRRLPPWPMHLYPSNGLPPS</sequence>
<evidence type="ECO:0000256" key="1">
    <source>
        <dbReference type="SAM" id="Phobius"/>
    </source>
</evidence>
<feature type="transmembrane region" description="Helical" evidence="1">
    <location>
        <begin position="86"/>
        <end position="106"/>
    </location>
</feature>
<reference evidence="2 3" key="1">
    <citation type="submission" date="2017-03" db="EMBL/GenBank/DDBJ databases">
        <title>Maternal inheritance of bifidobacteria.</title>
        <authorList>
            <person name="Lugli G.A."/>
            <person name="Duranti S."/>
            <person name="Milani C."/>
            <person name="Mancabelli L."/>
        </authorList>
    </citation>
    <scope>NUCLEOTIDE SEQUENCE [LARGE SCALE GENOMIC DNA]</scope>
    <source>
        <strain evidence="2 3">1899B</strain>
    </source>
</reference>
<dbReference type="RefSeq" id="WP_143253560.1">
    <property type="nucleotide sequence ID" value="NZ_JBQKDC010000003.1"/>
</dbReference>
<keyword evidence="1" id="KW-1133">Transmembrane helix</keyword>
<dbReference type="EMBL" id="NAQA01000003">
    <property type="protein sequence ID" value="OQM51213.1"/>
    <property type="molecule type" value="Genomic_DNA"/>
</dbReference>